<keyword evidence="2" id="KW-0812">Transmembrane</keyword>
<evidence type="ECO:0000256" key="2">
    <source>
        <dbReference type="SAM" id="Phobius"/>
    </source>
</evidence>
<evidence type="ECO:0000313" key="3">
    <source>
        <dbReference type="EMBL" id="OJJ44968.1"/>
    </source>
</evidence>
<feature type="transmembrane region" description="Helical" evidence="2">
    <location>
        <begin position="24"/>
        <end position="46"/>
    </location>
</feature>
<dbReference type="RefSeq" id="XP_022579478.1">
    <property type="nucleotide sequence ID" value="XM_022725956.1"/>
</dbReference>
<gene>
    <name evidence="3" type="ORF">ASPZODRAFT_153292</name>
</gene>
<dbReference type="EMBL" id="KV878346">
    <property type="protein sequence ID" value="OJJ44968.1"/>
    <property type="molecule type" value="Genomic_DNA"/>
</dbReference>
<organism evidence="3 4">
    <name type="scientific">Penicilliopsis zonata CBS 506.65</name>
    <dbReference type="NCBI Taxonomy" id="1073090"/>
    <lineage>
        <taxon>Eukaryota</taxon>
        <taxon>Fungi</taxon>
        <taxon>Dikarya</taxon>
        <taxon>Ascomycota</taxon>
        <taxon>Pezizomycotina</taxon>
        <taxon>Eurotiomycetes</taxon>
        <taxon>Eurotiomycetidae</taxon>
        <taxon>Eurotiales</taxon>
        <taxon>Aspergillaceae</taxon>
        <taxon>Penicilliopsis</taxon>
    </lineage>
</organism>
<evidence type="ECO:0000256" key="1">
    <source>
        <dbReference type="SAM" id="MobiDB-lite"/>
    </source>
</evidence>
<feature type="transmembrane region" description="Helical" evidence="2">
    <location>
        <begin position="86"/>
        <end position="110"/>
    </location>
</feature>
<keyword evidence="2" id="KW-0472">Membrane</keyword>
<sequence length="346" mass="38472">MSATSGPPYAPTTAAVGGVPTVGLDVPICAVFILLFIGGAVSHMTLFRRNMARDHKFIPSAVTFGFCMSRIIANAMRIAWACQPHSVSLGIAATIFVNAAIVLLFILNLIYAQRMLRAAHPHIGWAKPVSLFFKFVYMLVVVNIIMLITAIVQSFYTLNGNTRRIDRDIELYGTTCVAAIAFLPLPIVSFVLLFPRRIERIDKFGKGSWRAKAFIVGIGAVLLCLGASFRAATNWMPPRPLDDPAWYDSKACFYVFNFTIEIIVVYSYLLVRMDQRFHVPNGSSRRRHYRGPGPESDDSTTVQYLESGEDRVSATHPPSRDSESTQVPEKQESEKQISEKQASEQS</sequence>
<dbReference type="PANTHER" id="PTHR35184:SF1">
    <property type="entry name" value="INTEGRAL MEMBRANE PROTEIN"/>
    <property type="match status" value="1"/>
</dbReference>
<feature type="transmembrane region" description="Helical" evidence="2">
    <location>
        <begin position="58"/>
        <end position="80"/>
    </location>
</feature>
<reference evidence="4" key="1">
    <citation type="journal article" date="2017" name="Genome Biol.">
        <title>Comparative genomics reveals high biological diversity and specific adaptations in the industrially and medically important fungal genus Aspergillus.</title>
        <authorList>
            <person name="de Vries R.P."/>
            <person name="Riley R."/>
            <person name="Wiebenga A."/>
            <person name="Aguilar-Osorio G."/>
            <person name="Amillis S."/>
            <person name="Uchima C.A."/>
            <person name="Anderluh G."/>
            <person name="Asadollahi M."/>
            <person name="Askin M."/>
            <person name="Barry K."/>
            <person name="Battaglia E."/>
            <person name="Bayram O."/>
            <person name="Benocci T."/>
            <person name="Braus-Stromeyer S.A."/>
            <person name="Caldana C."/>
            <person name="Canovas D."/>
            <person name="Cerqueira G.C."/>
            <person name="Chen F."/>
            <person name="Chen W."/>
            <person name="Choi C."/>
            <person name="Clum A."/>
            <person name="Dos Santos R.A."/>
            <person name="Damasio A.R."/>
            <person name="Diallinas G."/>
            <person name="Emri T."/>
            <person name="Fekete E."/>
            <person name="Flipphi M."/>
            <person name="Freyberg S."/>
            <person name="Gallo A."/>
            <person name="Gournas C."/>
            <person name="Habgood R."/>
            <person name="Hainaut M."/>
            <person name="Harispe M.L."/>
            <person name="Henrissat B."/>
            <person name="Hilden K.S."/>
            <person name="Hope R."/>
            <person name="Hossain A."/>
            <person name="Karabika E."/>
            <person name="Karaffa L."/>
            <person name="Karanyi Z."/>
            <person name="Krasevec N."/>
            <person name="Kuo A."/>
            <person name="Kusch H."/>
            <person name="LaButti K."/>
            <person name="Lagendijk E.L."/>
            <person name="Lapidus A."/>
            <person name="Levasseur A."/>
            <person name="Lindquist E."/>
            <person name="Lipzen A."/>
            <person name="Logrieco A.F."/>
            <person name="MacCabe A."/>
            <person name="Maekelae M.R."/>
            <person name="Malavazi I."/>
            <person name="Melin P."/>
            <person name="Meyer V."/>
            <person name="Mielnichuk N."/>
            <person name="Miskei M."/>
            <person name="Molnar A.P."/>
            <person name="Mule G."/>
            <person name="Ngan C.Y."/>
            <person name="Orejas M."/>
            <person name="Orosz E."/>
            <person name="Ouedraogo J.P."/>
            <person name="Overkamp K.M."/>
            <person name="Park H.-S."/>
            <person name="Perrone G."/>
            <person name="Piumi F."/>
            <person name="Punt P.J."/>
            <person name="Ram A.F."/>
            <person name="Ramon A."/>
            <person name="Rauscher S."/>
            <person name="Record E."/>
            <person name="Riano-Pachon D.M."/>
            <person name="Robert V."/>
            <person name="Roehrig J."/>
            <person name="Ruller R."/>
            <person name="Salamov A."/>
            <person name="Salih N.S."/>
            <person name="Samson R.A."/>
            <person name="Sandor E."/>
            <person name="Sanguinetti M."/>
            <person name="Schuetze T."/>
            <person name="Sepcic K."/>
            <person name="Shelest E."/>
            <person name="Sherlock G."/>
            <person name="Sophianopoulou V."/>
            <person name="Squina F.M."/>
            <person name="Sun H."/>
            <person name="Susca A."/>
            <person name="Todd R.B."/>
            <person name="Tsang A."/>
            <person name="Unkles S.E."/>
            <person name="van de Wiele N."/>
            <person name="van Rossen-Uffink D."/>
            <person name="Oliveira J.V."/>
            <person name="Vesth T.C."/>
            <person name="Visser J."/>
            <person name="Yu J.-H."/>
            <person name="Zhou M."/>
            <person name="Andersen M.R."/>
            <person name="Archer D.B."/>
            <person name="Baker S.E."/>
            <person name="Benoit I."/>
            <person name="Brakhage A.A."/>
            <person name="Braus G.H."/>
            <person name="Fischer R."/>
            <person name="Frisvad J.C."/>
            <person name="Goldman G.H."/>
            <person name="Houbraken J."/>
            <person name="Oakley B."/>
            <person name="Pocsi I."/>
            <person name="Scazzocchio C."/>
            <person name="Seiboth B."/>
            <person name="vanKuyk P.A."/>
            <person name="Wortman J."/>
            <person name="Dyer P.S."/>
            <person name="Grigoriev I.V."/>
        </authorList>
    </citation>
    <scope>NUCLEOTIDE SEQUENCE [LARGE SCALE GENOMIC DNA]</scope>
    <source>
        <strain evidence="4">CBS 506.65</strain>
    </source>
</reference>
<name>A0A1L9SCW0_9EURO</name>
<dbReference type="InterPro" id="IPR021460">
    <property type="entry name" value="DUF3112"/>
</dbReference>
<feature type="compositionally biased region" description="Basic and acidic residues" evidence="1">
    <location>
        <begin position="308"/>
        <end position="346"/>
    </location>
</feature>
<protein>
    <submittedName>
        <fullName evidence="3">Uncharacterized protein</fullName>
    </submittedName>
</protein>
<proteinExistence type="predicted"/>
<feature type="transmembrane region" description="Helical" evidence="2">
    <location>
        <begin position="253"/>
        <end position="271"/>
    </location>
</feature>
<dbReference type="Proteomes" id="UP000184188">
    <property type="component" value="Unassembled WGS sequence"/>
</dbReference>
<feature type="region of interest" description="Disordered" evidence="1">
    <location>
        <begin position="281"/>
        <end position="346"/>
    </location>
</feature>
<dbReference type="AlphaFoldDB" id="A0A1L9SCW0"/>
<dbReference type="Pfam" id="PF11309">
    <property type="entry name" value="DUF3112"/>
    <property type="match status" value="1"/>
</dbReference>
<evidence type="ECO:0000313" key="4">
    <source>
        <dbReference type="Proteomes" id="UP000184188"/>
    </source>
</evidence>
<dbReference type="GeneID" id="34612420"/>
<feature type="transmembrane region" description="Helical" evidence="2">
    <location>
        <begin position="131"/>
        <end position="152"/>
    </location>
</feature>
<dbReference type="VEuPathDB" id="FungiDB:ASPZODRAFT_153292"/>
<feature type="transmembrane region" description="Helical" evidence="2">
    <location>
        <begin position="172"/>
        <end position="194"/>
    </location>
</feature>
<dbReference type="STRING" id="1073090.A0A1L9SCW0"/>
<dbReference type="OrthoDB" id="3357002at2759"/>
<keyword evidence="2" id="KW-1133">Transmembrane helix</keyword>
<accession>A0A1L9SCW0</accession>
<dbReference type="PANTHER" id="PTHR35184">
    <property type="entry name" value="YALI0C10208P"/>
    <property type="match status" value="1"/>
</dbReference>
<feature type="transmembrane region" description="Helical" evidence="2">
    <location>
        <begin position="214"/>
        <end position="233"/>
    </location>
</feature>
<keyword evidence="4" id="KW-1185">Reference proteome</keyword>